<protein>
    <submittedName>
        <fullName evidence="1">Uncharacterized protein</fullName>
    </submittedName>
</protein>
<reference evidence="1 2" key="1">
    <citation type="journal article" date="2001" name="J. Bacteriol.">
        <title>Phylogeny of the major head and tail genes of the wide-ranging T4-type bacteriophages.</title>
        <authorList>
            <person name="Tetart F."/>
            <person name="Desplats C."/>
            <person name="Kutateladze M."/>
            <person name="Monod C."/>
            <person name="Ackermann H.W."/>
            <person name="Krisch H.M."/>
        </authorList>
    </citation>
    <scope>NUCLEOTIDE SEQUENCE</scope>
</reference>
<accession>Q76Z14</accession>
<keyword evidence="2" id="KW-1185">Reference proteome</keyword>
<dbReference type="RefSeq" id="NP_943955.1">
    <property type="nucleotide sequence ID" value="NC_005260.1"/>
</dbReference>
<organism evidence="1 2">
    <name type="scientific">Aeromonas phage Aeh1</name>
    <dbReference type="NCBI Taxonomy" id="2880362"/>
    <lineage>
        <taxon>Viruses</taxon>
        <taxon>Duplodnaviria</taxon>
        <taxon>Heunggongvirae</taxon>
        <taxon>Uroviricota</taxon>
        <taxon>Caudoviricetes</taxon>
        <taxon>Pantevenvirales</taxon>
        <taxon>Straboviridae</taxon>
        <taxon>Cinqassovirus</taxon>
        <taxon>Cinqassovirus aeh1</taxon>
    </lineage>
</organism>
<dbReference type="OrthoDB" id="28984at10239"/>
<name>Q76Z14_9CAUD</name>
<proteinExistence type="predicted"/>
<dbReference type="EMBL" id="AY266303">
    <property type="protein sequence ID" value="AAQ17732.1"/>
    <property type="molecule type" value="Genomic_DNA"/>
</dbReference>
<dbReference type="Proteomes" id="UP000002555">
    <property type="component" value="Segment"/>
</dbReference>
<evidence type="ECO:0000313" key="2">
    <source>
        <dbReference type="Proteomes" id="UP000002555"/>
    </source>
</evidence>
<evidence type="ECO:0000313" key="1">
    <source>
        <dbReference type="EMBL" id="AAQ17732.1"/>
    </source>
</evidence>
<gene>
    <name evidence="1" type="ORF">Aeh1ORF072c</name>
</gene>
<dbReference type="KEGG" id="vg:2658206"/>
<sequence>MNKIAIEVLKEQIKYLQNMIEASYEGTWTPAGADQRAIWNQEIESILHSIYVLETNV</sequence>